<reference evidence="2 3" key="1">
    <citation type="submission" date="2019-05" db="EMBL/GenBank/DDBJ databases">
        <title>Another draft genome of Portunus trituberculatus and its Hox gene families provides insights of decapod evolution.</title>
        <authorList>
            <person name="Jeong J.-H."/>
            <person name="Song I."/>
            <person name="Kim S."/>
            <person name="Choi T."/>
            <person name="Kim D."/>
            <person name="Ryu S."/>
            <person name="Kim W."/>
        </authorList>
    </citation>
    <scope>NUCLEOTIDE SEQUENCE [LARGE SCALE GENOMIC DNA]</scope>
    <source>
        <tissue evidence="2">Muscle</tissue>
    </source>
</reference>
<dbReference type="EMBL" id="VSRR010016638">
    <property type="protein sequence ID" value="MPC59515.1"/>
    <property type="molecule type" value="Genomic_DNA"/>
</dbReference>
<accession>A0A5B7GQC7</accession>
<evidence type="ECO:0000313" key="2">
    <source>
        <dbReference type="EMBL" id="MPC59515.1"/>
    </source>
</evidence>
<evidence type="ECO:0000256" key="1">
    <source>
        <dbReference type="SAM" id="MobiDB-lite"/>
    </source>
</evidence>
<comment type="caution">
    <text evidence="2">The sequence shown here is derived from an EMBL/GenBank/DDBJ whole genome shotgun (WGS) entry which is preliminary data.</text>
</comment>
<keyword evidence="3" id="KW-1185">Reference proteome</keyword>
<evidence type="ECO:0000313" key="3">
    <source>
        <dbReference type="Proteomes" id="UP000324222"/>
    </source>
</evidence>
<dbReference type="Proteomes" id="UP000324222">
    <property type="component" value="Unassembled WGS sequence"/>
</dbReference>
<gene>
    <name evidence="2" type="ORF">E2C01_053537</name>
</gene>
<organism evidence="2 3">
    <name type="scientific">Portunus trituberculatus</name>
    <name type="common">Swimming crab</name>
    <name type="synonym">Neptunus trituberculatus</name>
    <dbReference type="NCBI Taxonomy" id="210409"/>
    <lineage>
        <taxon>Eukaryota</taxon>
        <taxon>Metazoa</taxon>
        <taxon>Ecdysozoa</taxon>
        <taxon>Arthropoda</taxon>
        <taxon>Crustacea</taxon>
        <taxon>Multicrustacea</taxon>
        <taxon>Malacostraca</taxon>
        <taxon>Eumalacostraca</taxon>
        <taxon>Eucarida</taxon>
        <taxon>Decapoda</taxon>
        <taxon>Pleocyemata</taxon>
        <taxon>Brachyura</taxon>
        <taxon>Eubrachyura</taxon>
        <taxon>Portunoidea</taxon>
        <taxon>Portunidae</taxon>
        <taxon>Portuninae</taxon>
        <taxon>Portunus</taxon>
    </lineage>
</organism>
<sequence>MTTICREGESATPHVPREPHLSRYQTDRKFHLQNDKTGITLANQLLRTNITGQSGKPSSEHSNSASYMKHEVVWTGIPAIESCTLPSYLKVKRRACSVTALFLAIP</sequence>
<proteinExistence type="predicted"/>
<protein>
    <submittedName>
        <fullName evidence="2">Uncharacterized protein</fullName>
    </submittedName>
</protein>
<dbReference type="AlphaFoldDB" id="A0A5B7GQC7"/>
<name>A0A5B7GQC7_PORTR</name>
<feature type="region of interest" description="Disordered" evidence="1">
    <location>
        <begin position="1"/>
        <end position="24"/>
    </location>
</feature>
<feature type="compositionally biased region" description="Basic and acidic residues" evidence="1">
    <location>
        <begin position="15"/>
        <end position="24"/>
    </location>
</feature>